<keyword evidence="7 8" id="KW-0472">Membrane</keyword>
<evidence type="ECO:0000313" key="10">
    <source>
        <dbReference type="Proteomes" id="UP000070188"/>
    </source>
</evidence>
<keyword evidence="4 8" id="KW-0812">Transmembrane</keyword>
<evidence type="ECO:0000256" key="8">
    <source>
        <dbReference type="SAM" id="Phobius"/>
    </source>
</evidence>
<evidence type="ECO:0000313" key="9">
    <source>
        <dbReference type="EMBL" id="KWX02022.1"/>
    </source>
</evidence>
<dbReference type="OrthoDB" id="3473300at2"/>
<comment type="similarity">
    <text evidence="2">Belongs to the MreD family.</text>
</comment>
<dbReference type="GO" id="GO:0008360">
    <property type="term" value="P:regulation of cell shape"/>
    <property type="evidence" value="ECO:0007669"/>
    <property type="project" value="UniProtKB-KW"/>
</dbReference>
<evidence type="ECO:0000256" key="4">
    <source>
        <dbReference type="ARBA" id="ARBA00022692"/>
    </source>
</evidence>
<feature type="transmembrane region" description="Helical" evidence="8">
    <location>
        <begin position="103"/>
        <end position="124"/>
    </location>
</feature>
<dbReference type="Pfam" id="PF04093">
    <property type="entry name" value="MreD"/>
    <property type="match status" value="1"/>
</dbReference>
<dbReference type="RefSeq" id="WP_066888841.1">
    <property type="nucleotide sequence ID" value="NZ_CP171739.1"/>
</dbReference>
<accession>A0A132MXC9</accession>
<feature type="transmembrane region" description="Helical" evidence="8">
    <location>
        <begin position="36"/>
        <end position="61"/>
    </location>
</feature>
<proteinExistence type="inferred from homology"/>
<dbReference type="PATRIC" id="fig|1469144.10.peg.3299"/>
<sequence>MSGLRVVYVCGLVVAALTLQLTLLSRLGLPGATPDLLLVVVVALALVYGPRAGALVGFGAGLAADLVPPADHAIGRFAFVLCLIGYLAGAVRTEAARSAVGSMVVIGLAAVGAALVGAGLAEVLGEAHGVGAVLGLIPTAVLYDVLLAPFVVPAVTALARRIDPDTLTW</sequence>
<evidence type="ECO:0000256" key="3">
    <source>
        <dbReference type="ARBA" id="ARBA00022475"/>
    </source>
</evidence>
<evidence type="ECO:0000256" key="5">
    <source>
        <dbReference type="ARBA" id="ARBA00022960"/>
    </source>
</evidence>
<comment type="subcellular location">
    <subcellularLocation>
        <location evidence="1">Cell membrane</location>
        <topology evidence="1">Multi-pass membrane protein</topology>
    </subcellularLocation>
</comment>
<keyword evidence="6 8" id="KW-1133">Transmembrane helix</keyword>
<name>A0A132MXC9_9ACTN</name>
<gene>
    <name evidence="9" type="ORF">LI90_3058</name>
</gene>
<protein>
    <submittedName>
        <fullName evidence="9">Rod shape-determining protein MreD</fullName>
    </submittedName>
</protein>
<dbReference type="Proteomes" id="UP000070188">
    <property type="component" value="Unassembled WGS sequence"/>
</dbReference>
<comment type="caution">
    <text evidence="9">The sequence shown here is derived from an EMBL/GenBank/DDBJ whole genome shotgun (WGS) entry which is preliminary data.</text>
</comment>
<reference evidence="10" key="1">
    <citation type="submission" date="2015-04" db="EMBL/GenBank/DDBJ databases">
        <title>Physiological reanalysis, assessment of diazotrophy, and genome sequences of multiple isolates of Streptomyces thermoautotrophicus.</title>
        <authorList>
            <person name="MacKellar D.C."/>
            <person name="Lieber L."/>
            <person name="Norman J."/>
            <person name="Bolger A."/>
            <person name="Tobin C."/>
            <person name="Murray J.W."/>
            <person name="Chang R."/>
            <person name="Ford T."/>
            <person name="Nguyen P.Q."/>
            <person name="Woodward J."/>
            <person name="Permingeat H."/>
            <person name="Joshi N.S."/>
            <person name="Silver P.A."/>
            <person name="Usadel B."/>
            <person name="Rutherford A.W."/>
            <person name="Friesen M."/>
            <person name="Prell J."/>
        </authorList>
    </citation>
    <scope>NUCLEOTIDE SEQUENCE [LARGE SCALE GENOMIC DNA]</scope>
    <source>
        <strain evidence="10">H1</strain>
    </source>
</reference>
<feature type="transmembrane region" description="Helical" evidence="8">
    <location>
        <begin position="73"/>
        <end position="91"/>
    </location>
</feature>
<dbReference type="STRING" id="1469144.LI90_3058"/>
<evidence type="ECO:0000256" key="7">
    <source>
        <dbReference type="ARBA" id="ARBA00023136"/>
    </source>
</evidence>
<keyword evidence="5" id="KW-0133">Cell shape</keyword>
<feature type="transmembrane region" description="Helical" evidence="8">
    <location>
        <begin position="6"/>
        <end position="24"/>
    </location>
</feature>
<dbReference type="GO" id="GO:0005886">
    <property type="term" value="C:plasma membrane"/>
    <property type="evidence" value="ECO:0007669"/>
    <property type="project" value="UniProtKB-SubCell"/>
</dbReference>
<evidence type="ECO:0000256" key="6">
    <source>
        <dbReference type="ARBA" id="ARBA00022989"/>
    </source>
</evidence>
<dbReference type="Gene3D" id="1.10.1760.20">
    <property type="match status" value="1"/>
</dbReference>
<dbReference type="EMBL" id="LAXD01000001">
    <property type="protein sequence ID" value="KWX02022.1"/>
    <property type="molecule type" value="Genomic_DNA"/>
</dbReference>
<feature type="transmembrane region" description="Helical" evidence="8">
    <location>
        <begin position="130"/>
        <end position="152"/>
    </location>
</feature>
<evidence type="ECO:0000256" key="1">
    <source>
        <dbReference type="ARBA" id="ARBA00004651"/>
    </source>
</evidence>
<dbReference type="NCBIfam" id="TIGR03426">
    <property type="entry name" value="shape_MreD"/>
    <property type="match status" value="1"/>
</dbReference>
<dbReference type="AlphaFoldDB" id="A0A132MXC9"/>
<keyword evidence="3" id="KW-1003">Cell membrane</keyword>
<keyword evidence="10" id="KW-1185">Reference proteome</keyword>
<dbReference type="InterPro" id="IPR007227">
    <property type="entry name" value="Cell_shape_determining_MreD"/>
</dbReference>
<evidence type="ECO:0000256" key="2">
    <source>
        <dbReference type="ARBA" id="ARBA00007776"/>
    </source>
</evidence>
<organism evidence="9 10">
    <name type="scientific">Carbonactinospora thermoautotrophica</name>
    <dbReference type="NCBI Taxonomy" id="1469144"/>
    <lineage>
        <taxon>Bacteria</taxon>
        <taxon>Bacillati</taxon>
        <taxon>Actinomycetota</taxon>
        <taxon>Actinomycetes</taxon>
        <taxon>Kitasatosporales</taxon>
        <taxon>Carbonactinosporaceae</taxon>
        <taxon>Carbonactinospora</taxon>
    </lineage>
</organism>